<dbReference type="Proteomes" id="UP000217994">
    <property type="component" value="Unassembled WGS sequence"/>
</dbReference>
<protein>
    <submittedName>
        <fullName evidence="2">DUF2063 domain-containing protein</fullName>
    </submittedName>
</protein>
<comment type="caution">
    <text evidence="2">The sequence shown here is derived from an EMBL/GenBank/DDBJ whole genome shotgun (WGS) entry which is preliminary data.</text>
</comment>
<dbReference type="Gene3D" id="1.10.150.690">
    <property type="entry name" value="DUF2063"/>
    <property type="match status" value="1"/>
</dbReference>
<dbReference type="EMBL" id="MTZU01000002">
    <property type="protein sequence ID" value="PCE34453.1"/>
    <property type="molecule type" value="Genomic_DNA"/>
</dbReference>
<dbReference type="RefSeq" id="WP_084907295.1">
    <property type="nucleotide sequence ID" value="NZ_CP020738.1"/>
</dbReference>
<gene>
    <name evidence="2" type="ORF">BZL54_00270</name>
</gene>
<proteinExistence type="predicted"/>
<dbReference type="InterPro" id="IPR044922">
    <property type="entry name" value="DUF2063_N_sf"/>
</dbReference>
<dbReference type="InterPro" id="IPR018640">
    <property type="entry name" value="DUF2063"/>
</dbReference>
<dbReference type="AlphaFoldDB" id="A0A2A4FL70"/>
<accession>A0A2A4FL70</accession>
<name>A0A2A4FL70_9BURK</name>
<organism evidence="2 3">
    <name type="scientific">Burkholderia ubonensis subsp. mesacidophila</name>
    <dbReference type="NCBI Taxonomy" id="265293"/>
    <lineage>
        <taxon>Bacteria</taxon>
        <taxon>Pseudomonadati</taxon>
        <taxon>Pseudomonadota</taxon>
        <taxon>Betaproteobacteria</taxon>
        <taxon>Burkholderiales</taxon>
        <taxon>Burkholderiaceae</taxon>
        <taxon>Burkholderia</taxon>
        <taxon>Burkholderia cepacia complex</taxon>
    </lineage>
</organism>
<sequence>MTADAPSLAELQHAIRRSLTGAGDDASAWVASDGLASPARLSIHRNTATGVLVNALRLAFPAFARLVGEDCFEGAARRFIAATPPDSAWLDAYGAAFPACLAGLPEIASTPYLVDVARLEWQVDVILHAPDAAPLALAGLASLDDDALGALRLRPHPAVALLACDGPADAIWRAVLEQDDAALSRIDPDSGPVRLLVQRTEHGIEMPRLTGGEWSIAAALLTGEPIRDALSRAPDVDGPAWLAVLLARGCFTDVGPAHERRSLAEGPSS</sequence>
<dbReference type="GeneID" id="69001561"/>
<dbReference type="Pfam" id="PF09836">
    <property type="entry name" value="DUF2063"/>
    <property type="match status" value="1"/>
</dbReference>
<evidence type="ECO:0000313" key="3">
    <source>
        <dbReference type="Proteomes" id="UP000217994"/>
    </source>
</evidence>
<reference evidence="2 3" key="1">
    <citation type="submission" date="2017-01" db="EMBL/GenBank/DDBJ databases">
        <title>Whole-Genome Shotgun Sequencing of Two beta-Proteobacterial Species in Search of the Bulgecin Biosynthetic Cluster.</title>
        <authorList>
            <person name="Horsman M.E."/>
            <person name="Marous D.R."/>
            <person name="Li R."/>
            <person name="Oliver R.A."/>
            <person name="Byun B."/>
            <person name="Emrich S.J."/>
            <person name="Boggess B."/>
            <person name="Townsend C.A."/>
            <person name="Mobashery S."/>
        </authorList>
    </citation>
    <scope>NUCLEOTIDE SEQUENCE [LARGE SCALE GENOMIC DNA]</scope>
    <source>
        <strain evidence="2 3">ATCC 31433</strain>
    </source>
</reference>
<feature type="domain" description="Putative DNA-binding" evidence="1">
    <location>
        <begin position="11"/>
        <end position="99"/>
    </location>
</feature>
<evidence type="ECO:0000313" key="2">
    <source>
        <dbReference type="EMBL" id="PCE34453.1"/>
    </source>
</evidence>
<evidence type="ECO:0000259" key="1">
    <source>
        <dbReference type="Pfam" id="PF09836"/>
    </source>
</evidence>